<dbReference type="RefSeq" id="XP_041547389.1">
    <property type="nucleotide sequence ID" value="XM_041683094.1"/>
</dbReference>
<reference evidence="1" key="2">
    <citation type="submission" date="2021-02" db="EMBL/GenBank/DDBJ databases">
        <title>Aspergillus luchuensis mut. kawachii IFO 4304 genome sequence.</title>
        <authorList>
            <person name="Mori K."/>
            <person name="Kadooka C."/>
            <person name="Goto M."/>
            <person name="Futagami T."/>
        </authorList>
    </citation>
    <scope>NUCLEOTIDE SEQUENCE</scope>
    <source>
        <strain evidence="1">IFO 4308</strain>
    </source>
</reference>
<proteinExistence type="predicted"/>
<organism evidence="1 2">
    <name type="scientific">Aspergillus kawachii</name>
    <name type="common">White koji mold</name>
    <name type="synonym">Aspergillus awamori var. kawachi</name>
    <dbReference type="NCBI Taxonomy" id="1069201"/>
    <lineage>
        <taxon>Eukaryota</taxon>
        <taxon>Fungi</taxon>
        <taxon>Dikarya</taxon>
        <taxon>Ascomycota</taxon>
        <taxon>Pezizomycotina</taxon>
        <taxon>Eurotiomycetes</taxon>
        <taxon>Eurotiomycetidae</taxon>
        <taxon>Eurotiales</taxon>
        <taxon>Aspergillaceae</taxon>
        <taxon>Aspergillus</taxon>
        <taxon>Aspergillus subgen. Circumdati</taxon>
    </lineage>
</organism>
<gene>
    <name evidence="1" type="ORF">AKAW2_70505S</name>
</gene>
<name>A0A7R8A3H3_ASPKA</name>
<evidence type="ECO:0000313" key="2">
    <source>
        <dbReference type="Proteomes" id="UP000661280"/>
    </source>
</evidence>
<dbReference type="AlphaFoldDB" id="A0A7R8A3H3"/>
<dbReference type="EMBL" id="AP024431">
    <property type="protein sequence ID" value="BCS03627.1"/>
    <property type="molecule type" value="Genomic_DNA"/>
</dbReference>
<dbReference type="Proteomes" id="UP000661280">
    <property type="component" value="Chromosome 7"/>
</dbReference>
<evidence type="ECO:0000313" key="1">
    <source>
        <dbReference type="EMBL" id="BCS03627.1"/>
    </source>
</evidence>
<protein>
    <submittedName>
        <fullName evidence="1">Uncharacterized protein</fullName>
    </submittedName>
</protein>
<dbReference type="GeneID" id="64964948"/>
<keyword evidence="2" id="KW-1185">Reference proteome</keyword>
<dbReference type="KEGG" id="aluc:AKAW2_70505S"/>
<accession>A0A7R8A3H3</accession>
<reference evidence="1" key="1">
    <citation type="submission" date="2021-01" db="EMBL/GenBank/DDBJ databases">
        <authorList>
            <consortium name="Aspergillus luchuensis mut. kawachii IFO 4304 genome sequencing consortium"/>
            <person name="Kazuki M."/>
            <person name="Futagami T."/>
        </authorList>
    </citation>
    <scope>NUCLEOTIDE SEQUENCE</scope>
    <source>
        <strain evidence="1">IFO 4308</strain>
    </source>
</reference>
<sequence length="106" mass="12493">MRMRTALAENLRWSIQSINGRLDIWLPADPLREMGKRQILPWLLGFAPEEQFQCRRKMEVYLIVSNFAPIHDGSLTRFKLKVEESRAHGQLKRILFLDEDLELQGD</sequence>